<feature type="transmembrane region" description="Helical" evidence="1">
    <location>
        <begin position="20"/>
        <end position="43"/>
    </location>
</feature>
<keyword evidence="1" id="KW-0472">Membrane</keyword>
<dbReference type="InterPro" id="IPR006938">
    <property type="entry name" value="DUF624"/>
</dbReference>
<reference evidence="2 3" key="1">
    <citation type="submission" date="2019-01" db="EMBL/GenBank/DDBJ databases">
        <authorList>
            <consortium name="Pathogen Informatics"/>
        </authorList>
    </citation>
    <scope>NUCLEOTIDE SEQUENCE [LARGE SCALE GENOMIC DNA]</scope>
    <source>
        <strain evidence="2 3">NCTC10172</strain>
    </source>
</reference>
<feature type="transmembrane region" description="Helical" evidence="1">
    <location>
        <begin position="114"/>
        <end position="135"/>
    </location>
</feature>
<keyword evidence="3" id="KW-1185">Reference proteome</keyword>
<keyword evidence="1" id="KW-1133">Transmembrane helix</keyword>
<accession>A0A449BK08</accession>
<evidence type="ECO:0000313" key="2">
    <source>
        <dbReference type="EMBL" id="VEU82805.1"/>
    </source>
</evidence>
<dbReference type="AlphaFoldDB" id="A0A449BK08"/>
<feature type="transmembrane region" description="Helical" evidence="1">
    <location>
        <begin position="156"/>
        <end position="175"/>
    </location>
</feature>
<evidence type="ECO:0000256" key="1">
    <source>
        <dbReference type="SAM" id="Phobius"/>
    </source>
</evidence>
<keyword evidence="1" id="KW-0812">Transmembrane</keyword>
<gene>
    <name evidence="2" type="ORF">NCTC10172_00829</name>
</gene>
<proteinExistence type="predicted"/>
<dbReference type="EMBL" id="LR215050">
    <property type="protein sequence ID" value="VEU82805.1"/>
    <property type="molecule type" value="Genomic_DNA"/>
</dbReference>
<feature type="transmembrane region" description="Helical" evidence="1">
    <location>
        <begin position="79"/>
        <end position="102"/>
    </location>
</feature>
<organism evidence="2 3">
    <name type="scientific">Acholeplasma hippikon</name>
    <dbReference type="NCBI Taxonomy" id="264636"/>
    <lineage>
        <taxon>Bacteria</taxon>
        <taxon>Bacillati</taxon>
        <taxon>Mycoplasmatota</taxon>
        <taxon>Mollicutes</taxon>
        <taxon>Acholeplasmatales</taxon>
        <taxon>Acholeplasmataceae</taxon>
        <taxon>Acholeplasma</taxon>
    </lineage>
</organism>
<sequence>MKNVESKLHQKLNTFADWVIRITLINILMVICSLPILTIYPAFVAGYKLFNDYANKNEKPIIKTFFKYFIEDFSIKMQLGLMLALAIGVAIFNLTIYADIAALDPSPINTIGTYVMIIMVATVVFVLIYTLPLMITYPKTNLWLMMKFAFFLSGKYIFRTVLAVLIALIPVALMLTPITMLLFIFVGLSTPVVLYALLFKPVVKFIEELDRENA</sequence>
<dbReference type="RefSeq" id="WP_035368430.1">
    <property type="nucleotide sequence ID" value="NZ_LR215050.1"/>
</dbReference>
<name>A0A449BK08_9MOLU</name>
<dbReference type="Proteomes" id="UP000290909">
    <property type="component" value="Chromosome"/>
</dbReference>
<protein>
    <submittedName>
        <fullName evidence="2">Predicted integral membrane protein</fullName>
    </submittedName>
</protein>
<feature type="transmembrane region" description="Helical" evidence="1">
    <location>
        <begin position="181"/>
        <end position="199"/>
    </location>
</feature>
<evidence type="ECO:0000313" key="3">
    <source>
        <dbReference type="Proteomes" id="UP000290909"/>
    </source>
</evidence>
<dbReference type="Pfam" id="PF04854">
    <property type="entry name" value="DUF624"/>
    <property type="match status" value="1"/>
</dbReference>
<dbReference type="STRING" id="1408416.GCA_000702765_00267"/>
<dbReference type="KEGG" id="ahk:NCTC10172_00829"/>